<keyword evidence="3" id="KW-1185">Reference proteome</keyword>
<organism evidence="2 3">
    <name type="scientific">Cherax quadricarinatus</name>
    <name type="common">Australian red claw crayfish</name>
    <dbReference type="NCBI Taxonomy" id="27406"/>
    <lineage>
        <taxon>Eukaryota</taxon>
        <taxon>Metazoa</taxon>
        <taxon>Ecdysozoa</taxon>
        <taxon>Arthropoda</taxon>
        <taxon>Crustacea</taxon>
        <taxon>Multicrustacea</taxon>
        <taxon>Malacostraca</taxon>
        <taxon>Eumalacostraca</taxon>
        <taxon>Eucarida</taxon>
        <taxon>Decapoda</taxon>
        <taxon>Pleocyemata</taxon>
        <taxon>Astacidea</taxon>
        <taxon>Parastacoidea</taxon>
        <taxon>Parastacidae</taxon>
        <taxon>Cherax</taxon>
    </lineage>
</organism>
<protein>
    <submittedName>
        <fullName evidence="2">Uncharacterized protein</fullName>
    </submittedName>
</protein>
<dbReference type="AlphaFoldDB" id="A0AAW0Y6L0"/>
<name>A0AAW0Y6L0_CHEQU</name>
<feature type="signal peptide" evidence="1">
    <location>
        <begin position="1"/>
        <end position="26"/>
    </location>
</feature>
<evidence type="ECO:0000313" key="3">
    <source>
        <dbReference type="Proteomes" id="UP001445076"/>
    </source>
</evidence>
<evidence type="ECO:0000313" key="2">
    <source>
        <dbReference type="EMBL" id="KAK8747691.1"/>
    </source>
</evidence>
<feature type="chain" id="PRO_5043340151" evidence="1">
    <location>
        <begin position="27"/>
        <end position="163"/>
    </location>
</feature>
<evidence type="ECO:0000256" key="1">
    <source>
        <dbReference type="SAM" id="SignalP"/>
    </source>
</evidence>
<comment type="caution">
    <text evidence="2">The sequence shown here is derived from an EMBL/GenBank/DDBJ whole genome shotgun (WGS) entry which is preliminary data.</text>
</comment>
<accession>A0AAW0Y6L0</accession>
<proteinExistence type="predicted"/>
<dbReference type="Proteomes" id="UP001445076">
    <property type="component" value="Unassembled WGS sequence"/>
</dbReference>
<keyword evidence="1" id="KW-0732">Signal</keyword>
<gene>
    <name evidence="2" type="ORF">OTU49_016538</name>
</gene>
<reference evidence="2 3" key="1">
    <citation type="journal article" date="2024" name="BMC Genomics">
        <title>Genome assembly of redclaw crayfish (Cherax quadricarinatus) provides insights into its immune adaptation and hypoxia tolerance.</title>
        <authorList>
            <person name="Liu Z."/>
            <person name="Zheng J."/>
            <person name="Li H."/>
            <person name="Fang K."/>
            <person name="Wang S."/>
            <person name="He J."/>
            <person name="Zhou D."/>
            <person name="Weng S."/>
            <person name="Chi M."/>
            <person name="Gu Z."/>
            <person name="He J."/>
            <person name="Li F."/>
            <person name="Wang M."/>
        </authorList>
    </citation>
    <scope>NUCLEOTIDE SEQUENCE [LARGE SCALE GENOMIC DNA]</scope>
    <source>
        <strain evidence="2">ZL_2023a</strain>
    </source>
</reference>
<sequence length="163" mass="18262">MASVFKLTSSVLCMLMILSWPASSNSQERQMGSEEIMLKTMMDMVKKRVKEVSSNEHLIKALDSMAVDITTPATDEDCKKLTFTSLACTLDFMIPNISSERLMTHLDKTGAERYHSLLQDLLPDLFGPCACQKVNISTGCPPEMEMLKEIIEIFCQPETKSSE</sequence>
<dbReference type="EMBL" id="JARKIK010000014">
    <property type="protein sequence ID" value="KAK8747691.1"/>
    <property type="molecule type" value="Genomic_DNA"/>
</dbReference>